<dbReference type="PANTHER" id="PTHR10366">
    <property type="entry name" value="NAD DEPENDENT EPIMERASE/DEHYDRATASE"/>
    <property type="match status" value="1"/>
</dbReference>
<accession>A0A2W5HBB8</accession>
<evidence type="ECO:0000256" key="2">
    <source>
        <dbReference type="ARBA" id="ARBA00023445"/>
    </source>
</evidence>
<name>A0A2W5HBB8_9HYPH</name>
<dbReference type="EMBL" id="QFOL01000092">
    <property type="protein sequence ID" value="PZP50999.1"/>
    <property type="molecule type" value="Genomic_DNA"/>
</dbReference>
<evidence type="ECO:0000313" key="4">
    <source>
        <dbReference type="EMBL" id="PZP50999.1"/>
    </source>
</evidence>
<reference evidence="4 5" key="1">
    <citation type="submission" date="2017-08" db="EMBL/GenBank/DDBJ databases">
        <title>Infants hospitalized years apart are colonized by the same room-sourced microbial strains.</title>
        <authorList>
            <person name="Brooks B."/>
            <person name="Olm M.R."/>
            <person name="Firek B.A."/>
            <person name="Baker R."/>
            <person name="Thomas B.C."/>
            <person name="Morowitz M.J."/>
            <person name="Banfield J.F."/>
        </authorList>
    </citation>
    <scope>NUCLEOTIDE SEQUENCE [LARGE SCALE GENOMIC DNA]</scope>
    <source>
        <strain evidence="4">S2_009_000_R2_73</strain>
    </source>
</reference>
<dbReference type="Proteomes" id="UP000249769">
    <property type="component" value="Unassembled WGS sequence"/>
</dbReference>
<dbReference type="AlphaFoldDB" id="A0A2W5HBB8"/>
<dbReference type="InterPro" id="IPR050425">
    <property type="entry name" value="NAD(P)_dehydrat-like"/>
</dbReference>
<dbReference type="SUPFAM" id="SSF51735">
    <property type="entry name" value="NAD(P)-binding Rossmann-fold domains"/>
    <property type="match status" value="1"/>
</dbReference>
<evidence type="ECO:0000313" key="5">
    <source>
        <dbReference type="Proteomes" id="UP000249769"/>
    </source>
</evidence>
<dbReference type="PANTHER" id="PTHR10366:SF564">
    <property type="entry name" value="STEROL-4-ALPHA-CARBOXYLATE 3-DEHYDROGENASE, DECARBOXYLATING"/>
    <property type="match status" value="1"/>
</dbReference>
<dbReference type="Gene3D" id="3.40.50.720">
    <property type="entry name" value="NAD(P)-binding Rossmann-like Domain"/>
    <property type="match status" value="1"/>
</dbReference>
<dbReference type="InterPro" id="IPR036291">
    <property type="entry name" value="NAD(P)-bd_dom_sf"/>
</dbReference>
<comment type="similarity">
    <text evidence="2">Belongs to the NAD(P)-dependent epimerase/dehydratase family. Dihydroflavonol-4-reductase subfamily.</text>
</comment>
<dbReference type="GO" id="GO:0016616">
    <property type="term" value="F:oxidoreductase activity, acting on the CH-OH group of donors, NAD or NADP as acceptor"/>
    <property type="evidence" value="ECO:0007669"/>
    <property type="project" value="TreeGrafter"/>
</dbReference>
<keyword evidence="1" id="KW-0560">Oxidoreductase</keyword>
<feature type="domain" description="NAD-dependent epimerase/dehydratase" evidence="3">
    <location>
        <begin position="2"/>
        <end position="236"/>
    </location>
</feature>
<evidence type="ECO:0000259" key="3">
    <source>
        <dbReference type="Pfam" id="PF01370"/>
    </source>
</evidence>
<dbReference type="CDD" id="cd05227">
    <property type="entry name" value="AR_SDR_e"/>
    <property type="match status" value="1"/>
</dbReference>
<gene>
    <name evidence="4" type="ORF">DI595_09865</name>
</gene>
<dbReference type="Pfam" id="PF01370">
    <property type="entry name" value="Epimerase"/>
    <property type="match status" value="1"/>
</dbReference>
<sequence>MVLVTGVTGFLGSRIAALLLERGYAVRGSLRSAARAIDIERAIRAQTDKGKLDFVETDLTADAGWREAASGCTYAIHVASPFTSALPRHEDEMIVPAREGALRLLGAAKAAGVRRVVLTSSTAAVAYGDGEPPYDEEDWSDVTNPLCTPYYKSKTLAERDAWDFARASGLELTVINPGLILGPMMERDFSPSVEVVRRLLAGAYPGTPRIAFPIADVRDVAEAHIRAMLEPAAAGERFIVSGPSLWFREIAAILRQAHPELARKIPRRDLPDWLMRLVARFDPAARTVIGDLGRDGRVCGDKARRILKLDYRPADETIRDTAASLLALGLV</sequence>
<proteinExistence type="inferred from homology"/>
<comment type="caution">
    <text evidence="4">The sequence shown here is derived from an EMBL/GenBank/DDBJ whole genome shotgun (WGS) entry which is preliminary data.</text>
</comment>
<dbReference type="InterPro" id="IPR001509">
    <property type="entry name" value="Epimerase_deHydtase"/>
</dbReference>
<organism evidence="4 5">
    <name type="scientific">Agrobacterium fabrum</name>
    <dbReference type="NCBI Taxonomy" id="1176649"/>
    <lineage>
        <taxon>Bacteria</taxon>
        <taxon>Pseudomonadati</taxon>
        <taxon>Pseudomonadota</taxon>
        <taxon>Alphaproteobacteria</taxon>
        <taxon>Hyphomicrobiales</taxon>
        <taxon>Rhizobiaceae</taxon>
        <taxon>Rhizobium/Agrobacterium group</taxon>
        <taxon>Agrobacterium</taxon>
        <taxon>Agrobacterium tumefaciens complex</taxon>
    </lineage>
</organism>
<evidence type="ECO:0000256" key="1">
    <source>
        <dbReference type="ARBA" id="ARBA00023002"/>
    </source>
</evidence>
<dbReference type="FunFam" id="3.40.50.720:FF:000336">
    <property type="entry name" value="Aldehyde reductase"/>
    <property type="match status" value="1"/>
</dbReference>
<protein>
    <submittedName>
        <fullName evidence="4">Epimerase</fullName>
    </submittedName>
</protein>